<dbReference type="PANTHER" id="PTHR10131">
    <property type="entry name" value="TNF RECEPTOR ASSOCIATED FACTOR"/>
    <property type="match status" value="1"/>
</dbReference>
<dbReference type="GO" id="GO:0045087">
    <property type="term" value="P:innate immune response"/>
    <property type="evidence" value="ECO:0007669"/>
    <property type="project" value="TreeGrafter"/>
</dbReference>
<dbReference type="PANTHER" id="PTHR10131:SF152">
    <property type="entry name" value="TNF RECEPTOR-ASSOCIATED FACTOR 6"/>
    <property type="match status" value="1"/>
</dbReference>
<keyword evidence="8" id="KW-0175">Coiled coil</keyword>
<dbReference type="Gene3D" id="3.30.40.10">
    <property type="entry name" value="Zinc/RING finger domain, C3HC4 (zinc finger)"/>
    <property type="match status" value="2"/>
</dbReference>
<evidence type="ECO:0000256" key="1">
    <source>
        <dbReference type="ARBA" id="ARBA00004496"/>
    </source>
</evidence>
<feature type="domain" description="RING-type" evidence="9">
    <location>
        <begin position="37"/>
        <end position="80"/>
    </location>
</feature>
<keyword evidence="5 7" id="KW-0863">Zinc-finger</keyword>
<keyword evidence="13" id="KW-1185">Reference proteome</keyword>
<dbReference type="EMBL" id="CADEPI010000515">
    <property type="protein sequence ID" value="CAB3386856.1"/>
    <property type="molecule type" value="Genomic_DNA"/>
</dbReference>
<dbReference type="GO" id="GO:0061630">
    <property type="term" value="F:ubiquitin protein ligase activity"/>
    <property type="evidence" value="ECO:0007669"/>
    <property type="project" value="TreeGrafter"/>
</dbReference>
<proteinExistence type="predicted"/>
<dbReference type="InterPro" id="IPR049342">
    <property type="entry name" value="TRAF1-6_MATH_dom"/>
</dbReference>
<dbReference type="InterPro" id="IPR017907">
    <property type="entry name" value="Znf_RING_CS"/>
</dbReference>
<dbReference type="GO" id="GO:0005737">
    <property type="term" value="C:cytoplasm"/>
    <property type="evidence" value="ECO:0007669"/>
    <property type="project" value="UniProtKB-SubCell"/>
</dbReference>
<organism evidence="12 13">
    <name type="scientific">Cloeon dipterum</name>
    <dbReference type="NCBI Taxonomy" id="197152"/>
    <lineage>
        <taxon>Eukaryota</taxon>
        <taxon>Metazoa</taxon>
        <taxon>Ecdysozoa</taxon>
        <taxon>Arthropoda</taxon>
        <taxon>Hexapoda</taxon>
        <taxon>Insecta</taxon>
        <taxon>Pterygota</taxon>
        <taxon>Palaeoptera</taxon>
        <taxon>Ephemeroptera</taxon>
        <taxon>Pisciforma</taxon>
        <taxon>Baetidae</taxon>
        <taxon>Cloeon</taxon>
    </lineage>
</organism>
<dbReference type="PROSITE" id="PS50144">
    <property type="entry name" value="MATH"/>
    <property type="match status" value="1"/>
</dbReference>
<dbReference type="Pfam" id="PF02176">
    <property type="entry name" value="zf-TRAF"/>
    <property type="match status" value="1"/>
</dbReference>
<feature type="domain" description="TRAF-type" evidence="11">
    <location>
        <begin position="123"/>
        <end position="186"/>
    </location>
</feature>
<evidence type="ECO:0000259" key="10">
    <source>
        <dbReference type="PROSITE" id="PS50144"/>
    </source>
</evidence>
<name>A0A8S1DWJ9_9INSE</name>
<evidence type="ECO:0000256" key="3">
    <source>
        <dbReference type="ARBA" id="ARBA00022723"/>
    </source>
</evidence>
<dbReference type="Proteomes" id="UP000494165">
    <property type="component" value="Unassembled WGS sequence"/>
</dbReference>
<keyword evidence="3 7" id="KW-0479">Metal-binding</keyword>
<evidence type="ECO:0000259" key="11">
    <source>
        <dbReference type="PROSITE" id="PS50145"/>
    </source>
</evidence>
<comment type="subcellular location">
    <subcellularLocation>
        <location evidence="1">Cytoplasm</location>
    </subcellularLocation>
</comment>
<feature type="domain" description="MATH" evidence="10">
    <location>
        <begin position="276"/>
        <end position="419"/>
    </location>
</feature>
<dbReference type="InterPro" id="IPR002083">
    <property type="entry name" value="MATH/TRAF_dom"/>
</dbReference>
<dbReference type="GO" id="GO:0008270">
    <property type="term" value="F:zinc ion binding"/>
    <property type="evidence" value="ECO:0007669"/>
    <property type="project" value="UniProtKB-KW"/>
</dbReference>
<dbReference type="Pfam" id="PF21355">
    <property type="entry name" value="TRAF-mep_MATH"/>
    <property type="match status" value="1"/>
</dbReference>
<dbReference type="Gene3D" id="2.60.210.10">
    <property type="entry name" value="Apoptosis, Tumor Necrosis Factor Receptor Associated Protein 2, Chain A"/>
    <property type="match status" value="1"/>
</dbReference>
<sequence>MQQQARSSSSDTSELAAAASSSAPGACADSLDSRFECPICLGCLAEPILTSCGHRFCRDCIYQWVHMGERNKEWRCPIDNRVLGKQDLYPDKSVLAEIMDPFLSCPFADRGCKSMLSPWDLETHVASCTFQRRPEVGADECGGGCQWCGTSPDDLQKHLDDECAKVPCCCRFREVGCRATLPRADLPAHLDSHINEHLDLVSAAYKKLSEDAAKNWEAPPKESSSEGTQQPAGEASSDLLRTLFERVVSLEQKNHEQEIQLRNIEQKVRRDLLLHSGHYVWEIRDFSRQLQTLRAALPELKKLYSTPFFTAPFGYRFCVRVNLNAAGDALSVHVHLLKGEHDHSLSWPFRGRIVLAAVNQSGGQDVREPMAAQAGLAAFHRPSRDINHVGYGFAEFVSLRQLADAGFVRDDTLVLRVHVQHADPDD</sequence>
<evidence type="ECO:0000256" key="7">
    <source>
        <dbReference type="PROSITE-ProRule" id="PRU00207"/>
    </source>
</evidence>
<reference evidence="12 13" key="1">
    <citation type="submission" date="2020-04" db="EMBL/GenBank/DDBJ databases">
        <authorList>
            <person name="Alioto T."/>
            <person name="Alioto T."/>
            <person name="Gomez Garrido J."/>
        </authorList>
    </citation>
    <scope>NUCLEOTIDE SEQUENCE [LARGE SCALE GENOMIC DNA]</scope>
</reference>
<feature type="coiled-coil region" evidence="8">
    <location>
        <begin position="240"/>
        <end position="303"/>
    </location>
</feature>
<feature type="zinc finger region" description="TRAF-type" evidence="7">
    <location>
        <begin position="123"/>
        <end position="186"/>
    </location>
</feature>
<dbReference type="GO" id="GO:0042981">
    <property type="term" value="P:regulation of apoptotic process"/>
    <property type="evidence" value="ECO:0007669"/>
    <property type="project" value="InterPro"/>
</dbReference>
<dbReference type="InterPro" id="IPR013083">
    <property type="entry name" value="Znf_RING/FYVE/PHD"/>
</dbReference>
<dbReference type="Pfam" id="PF13445">
    <property type="entry name" value="zf-RING_UBOX"/>
    <property type="match status" value="1"/>
</dbReference>
<dbReference type="InterPro" id="IPR008974">
    <property type="entry name" value="TRAF-like"/>
</dbReference>
<evidence type="ECO:0000259" key="9">
    <source>
        <dbReference type="PROSITE" id="PS50089"/>
    </source>
</evidence>
<dbReference type="InterPro" id="IPR027370">
    <property type="entry name" value="Znf-RING_euk"/>
</dbReference>
<evidence type="ECO:0000256" key="5">
    <source>
        <dbReference type="ARBA" id="ARBA00022771"/>
    </source>
</evidence>
<dbReference type="SMART" id="SM00184">
    <property type="entry name" value="RING"/>
    <property type="match status" value="1"/>
</dbReference>
<dbReference type="GO" id="GO:0031663">
    <property type="term" value="P:lipopolysaccharide-mediated signaling pathway"/>
    <property type="evidence" value="ECO:0007669"/>
    <property type="project" value="TreeGrafter"/>
</dbReference>
<evidence type="ECO:0008006" key="14">
    <source>
        <dbReference type="Google" id="ProtNLM"/>
    </source>
</evidence>
<gene>
    <name evidence="12" type="ORF">CLODIP_2_CD07367</name>
</gene>
<dbReference type="InterPro" id="IPR012227">
    <property type="entry name" value="TNF_rcpt-assoc_TRAF_met"/>
</dbReference>
<dbReference type="PROSITE" id="PS50145">
    <property type="entry name" value="ZF_TRAF"/>
    <property type="match status" value="1"/>
</dbReference>
<evidence type="ECO:0000256" key="2">
    <source>
        <dbReference type="ARBA" id="ARBA00022490"/>
    </source>
</evidence>
<dbReference type="AlphaFoldDB" id="A0A8S1DWJ9"/>
<accession>A0A8S1DWJ9</accession>
<evidence type="ECO:0000313" key="12">
    <source>
        <dbReference type="EMBL" id="CAB3386856.1"/>
    </source>
</evidence>
<keyword evidence="2" id="KW-0963">Cytoplasm</keyword>
<dbReference type="PROSITE" id="PS50089">
    <property type="entry name" value="ZF_RING_2"/>
    <property type="match status" value="1"/>
</dbReference>
<dbReference type="PROSITE" id="PS00518">
    <property type="entry name" value="ZF_RING_1"/>
    <property type="match status" value="1"/>
</dbReference>
<dbReference type="OrthoDB" id="6499288at2759"/>
<dbReference type="InterPro" id="IPR001841">
    <property type="entry name" value="Znf_RING"/>
</dbReference>
<evidence type="ECO:0000256" key="4">
    <source>
        <dbReference type="ARBA" id="ARBA00022737"/>
    </source>
</evidence>
<dbReference type="InterPro" id="IPR001293">
    <property type="entry name" value="Znf_TRAF"/>
</dbReference>
<dbReference type="PIRSF" id="PIRSF015614">
    <property type="entry name" value="TRAF"/>
    <property type="match status" value="1"/>
</dbReference>
<evidence type="ECO:0000313" key="13">
    <source>
        <dbReference type="Proteomes" id="UP000494165"/>
    </source>
</evidence>
<dbReference type="GO" id="GO:0043122">
    <property type="term" value="P:regulation of canonical NF-kappaB signal transduction"/>
    <property type="evidence" value="ECO:0007669"/>
    <property type="project" value="TreeGrafter"/>
</dbReference>
<keyword evidence="4" id="KW-0677">Repeat</keyword>
<evidence type="ECO:0000256" key="6">
    <source>
        <dbReference type="ARBA" id="ARBA00022833"/>
    </source>
</evidence>
<dbReference type="SUPFAM" id="SSF49599">
    <property type="entry name" value="TRAF domain-like"/>
    <property type="match status" value="2"/>
</dbReference>
<dbReference type="SUPFAM" id="SSF57850">
    <property type="entry name" value="RING/U-box"/>
    <property type="match status" value="1"/>
</dbReference>
<comment type="caution">
    <text evidence="12">The sequence shown here is derived from an EMBL/GenBank/DDBJ whole genome shotgun (WGS) entry which is preliminary data.</text>
</comment>
<keyword evidence="6 7" id="KW-0862">Zinc</keyword>
<protein>
    <recommendedName>
        <fullName evidence="14">RING-type E3 ubiquitin transferase</fullName>
    </recommendedName>
</protein>
<evidence type="ECO:0000256" key="8">
    <source>
        <dbReference type="SAM" id="Coils"/>
    </source>
</evidence>